<dbReference type="SUPFAM" id="SSF51735">
    <property type="entry name" value="NAD(P)-binding Rossmann-fold domains"/>
    <property type="match status" value="1"/>
</dbReference>
<gene>
    <name evidence="2" type="ORF">H6P81_015534</name>
</gene>
<dbReference type="CDD" id="cd05327">
    <property type="entry name" value="retinol-DH_like_SDR_c_like"/>
    <property type="match status" value="1"/>
</dbReference>
<name>A0AAV7E6H8_ARIFI</name>
<accession>A0AAV7E6H8</accession>
<keyword evidence="3" id="KW-1185">Reference proteome</keyword>
<dbReference type="PANTHER" id="PTHR48476">
    <property type="entry name" value="SHORT-CHAIN DEHYDROGENASE TIC 32, CHLOROPLASTIC-LIKE"/>
    <property type="match status" value="1"/>
</dbReference>
<dbReference type="Proteomes" id="UP000825729">
    <property type="component" value="Unassembled WGS sequence"/>
</dbReference>
<dbReference type="Pfam" id="PF00106">
    <property type="entry name" value="adh_short"/>
    <property type="match status" value="1"/>
</dbReference>
<proteinExistence type="inferred from homology"/>
<dbReference type="EMBL" id="JAINDJ010000006">
    <property type="protein sequence ID" value="KAG9444194.1"/>
    <property type="molecule type" value="Genomic_DNA"/>
</dbReference>
<dbReference type="AlphaFoldDB" id="A0AAV7E6H8"/>
<dbReference type="PRINTS" id="PR00080">
    <property type="entry name" value="SDRFAMILY"/>
</dbReference>
<dbReference type="PRINTS" id="PR00081">
    <property type="entry name" value="GDHRDH"/>
</dbReference>
<protein>
    <recommendedName>
        <fullName evidence="4">Short-chain dehydrogenase TIC 32, chloroplastic</fullName>
    </recommendedName>
</protein>
<dbReference type="InterPro" id="IPR055280">
    <property type="entry name" value="TIC32"/>
</dbReference>
<evidence type="ECO:0000313" key="3">
    <source>
        <dbReference type="Proteomes" id="UP000825729"/>
    </source>
</evidence>
<dbReference type="InterPro" id="IPR002347">
    <property type="entry name" value="SDR_fam"/>
</dbReference>
<organism evidence="2 3">
    <name type="scientific">Aristolochia fimbriata</name>
    <name type="common">White veined hardy Dutchman's pipe vine</name>
    <dbReference type="NCBI Taxonomy" id="158543"/>
    <lineage>
        <taxon>Eukaryota</taxon>
        <taxon>Viridiplantae</taxon>
        <taxon>Streptophyta</taxon>
        <taxon>Embryophyta</taxon>
        <taxon>Tracheophyta</taxon>
        <taxon>Spermatophyta</taxon>
        <taxon>Magnoliopsida</taxon>
        <taxon>Magnoliidae</taxon>
        <taxon>Piperales</taxon>
        <taxon>Aristolochiaceae</taxon>
        <taxon>Aristolochia</taxon>
    </lineage>
</organism>
<dbReference type="PANTHER" id="PTHR48476:SF1">
    <property type="entry name" value="SHORT-CHAIN DEHYDROGENASE TIC 32, CHLOROPLASTIC-LIKE"/>
    <property type="match status" value="1"/>
</dbReference>
<evidence type="ECO:0000256" key="1">
    <source>
        <dbReference type="RuleBase" id="RU000363"/>
    </source>
</evidence>
<evidence type="ECO:0000313" key="2">
    <source>
        <dbReference type="EMBL" id="KAG9444194.1"/>
    </source>
</evidence>
<dbReference type="Gene3D" id="3.40.50.720">
    <property type="entry name" value="NAD(P)-binding Rossmann-like Domain"/>
    <property type="match status" value="1"/>
</dbReference>
<evidence type="ECO:0008006" key="4">
    <source>
        <dbReference type="Google" id="ProtNLM"/>
    </source>
</evidence>
<reference evidence="2 3" key="1">
    <citation type="submission" date="2021-07" db="EMBL/GenBank/DDBJ databases">
        <title>The Aristolochia fimbriata genome: insights into angiosperm evolution, floral development and chemical biosynthesis.</title>
        <authorList>
            <person name="Jiao Y."/>
        </authorList>
    </citation>
    <scope>NUCLEOTIDE SEQUENCE [LARGE SCALE GENOMIC DNA]</scope>
    <source>
        <strain evidence="2">IBCAS-2021</strain>
        <tissue evidence="2">Leaf</tissue>
    </source>
</reference>
<comment type="similarity">
    <text evidence="1">Belongs to the short-chain dehydrogenases/reductases (SDR) family.</text>
</comment>
<sequence length="353" mass="38677">MLTAYIYIYIYACVSEGEIERREGIYSSAAAMGGLWGWFGGSGRSEFWGSSTAEEVTEGVDAAHLTAIVTGGTSGIGRETARVLALRGAKVIIPARNMESAMRVKETLLKENPSAKLQVMEMDVSSLTSVTSFARAFNTSNQPLNILVNNAGVMACPFQLSKDGIELQFATNHLGHFLLTNLLLDKMKSTAKETGIEGRIVNVSSIAHRYADSSAMDFDKLNDSSRYKPYDAYARSKLANILHSNELAKRLQDEGPNITANSLHPGVIPTNISRHMNYRAIPFALLKPFLKTVPQGAATTCYVALHPDMKGVTGKYFANCNQTTPSKQARDMNLGKKLWDFSQELIDKLKPPK</sequence>
<dbReference type="FunFam" id="3.40.50.720:FF:000353">
    <property type="entry name" value="WW domain-containing oxidoreductase"/>
    <property type="match status" value="1"/>
</dbReference>
<comment type="caution">
    <text evidence="2">The sequence shown here is derived from an EMBL/GenBank/DDBJ whole genome shotgun (WGS) entry which is preliminary data.</text>
</comment>
<dbReference type="InterPro" id="IPR036291">
    <property type="entry name" value="NAD(P)-bd_dom_sf"/>
</dbReference>